<evidence type="ECO:0000259" key="8">
    <source>
        <dbReference type="Pfam" id="PF01850"/>
    </source>
</evidence>
<keyword evidence="5" id="KW-0378">Hydrolase</keyword>
<comment type="cofactor">
    <cofactor evidence="1">
        <name>Mg(2+)</name>
        <dbReference type="ChEBI" id="CHEBI:18420"/>
    </cofactor>
</comment>
<dbReference type="InterPro" id="IPR050556">
    <property type="entry name" value="Type_II_TA_system_RNase"/>
</dbReference>
<evidence type="ECO:0000313" key="10">
    <source>
        <dbReference type="Proteomes" id="UP000184226"/>
    </source>
</evidence>
<dbReference type="InterPro" id="IPR002716">
    <property type="entry name" value="PIN_dom"/>
</dbReference>
<dbReference type="STRING" id="658167.SAMN04488135_11473"/>
<dbReference type="Proteomes" id="UP000184226">
    <property type="component" value="Unassembled WGS sequence"/>
</dbReference>
<evidence type="ECO:0000256" key="5">
    <source>
        <dbReference type="ARBA" id="ARBA00022801"/>
    </source>
</evidence>
<dbReference type="PANTHER" id="PTHR33653">
    <property type="entry name" value="RIBONUCLEASE VAPC2"/>
    <property type="match status" value="1"/>
</dbReference>
<dbReference type="AlphaFoldDB" id="A0A1M5ZF54"/>
<evidence type="ECO:0000256" key="4">
    <source>
        <dbReference type="ARBA" id="ARBA00022723"/>
    </source>
</evidence>
<keyword evidence="9" id="KW-0255">Endonuclease</keyword>
<protein>
    <submittedName>
        <fullName evidence="9">tRNA(fMet)-specific endonuclease VapC</fullName>
    </submittedName>
</protein>
<dbReference type="GO" id="GO:0004519">
    <property type="term" value="F:endonuclease activity"/>
    <property type="evidence" value="ECO:0007669"/>
    <property type="project" value="UniProtKB-KW"/>
</dbReference>
<gene>
    <name evidence="9" type="ORF">SAMN04488135_11473</name>
</gene>
<dbReference type="Pfam" id="PF01850">
    <property type="entry name" value="PIN"/>
    <property type="match status" value="1"/>
</dbReference>
<keyword evidence="3" id="KW-0540">Nuclease</keyword>
<sequence length="97" mass="11061">MPSIVAHELFYGAYKGQRMAENLARVEALQFEVLEFDREDAQRAAELRALLAAAGTPIGPYDVLIAGQAWARDLTLITHNLREFQRVPHIRVEDWEI</sequence>
<evidence type="ECO:0000256" key="1">
    <source>
        <dbReference type="ARBA" id="ARBA00001946"/>
    </source>
</evidence>
<feature type="domain" description="PIN" evidence="8">
    <location>
        <begin position="1"/>
        <end position="88"/>
    </location>
</feature>
<reference evidence="9 10" key="1">
    <citation type="submission" date="2016-11" db="EMBL/GenBank/DDBJ databases">
        <authorList>
            <person name="Jaros S."/>
            <person name="Januszkiewicz K."/>
            <person name="Wedrychowicz H."/>
        </authorList>
    </citation>
    <scope>NUCLEOTIDE SEQUENCE [LARGE SCALE GENOMIC DNA]</scope>
    <source>
        <strain evidence="9 10">CGMCC 1.10190</strain>
    </source>
</reference>
<dbReference type="Gene3D" id="3.40.50.1010">
    <property type="entry name" value="5'-nuclease"/>
    <property type="match status" value="1"/>
</dbReference>
<dbReference type="SUPFAM" id="SSF88723">
    <property type="entry name" value="PIN domain-like"/>
    <property type="match status" value="1"/>
</dbReference>
<comment type="similarity">
    <text evidence="7">Belongs to the PINc/VapC protein family.</text>
</comment>
<dbReference type="GO" id="GO:0046872">
    <property type="term" value="F:metal ion binding"/>
    <property type="evidence" value="ECO:0007669"/>
    <property type="project" value="UniProtKB-KW"/>
</dbReference>
<proteinExistence type="inferred from homology"/>
<keyword evidence="2" id="KW-1277">Toxin-antitoxin system</keyword>
<organism evidence="9 10">
    <name type="scientific">Pollutimonas bauzanensis</name>
    <dbReference type="NCBI Taxonomy" id="658167"/>
    <lineage>
        <taxon>Bacteria</taxon>
        <taxon>Pseudomonadati</taxon>
        <taxon>Pseudomonadota</taxon>
        <taxon>Betaproteobacteria</taxon>
        <taxon>Burkholderiales</taxon>
        <taxon>Alcaligenaceae</taxon>
        <taxon>Pollutimonas</taxon>
    </lineage>
</organism>
<evidence type="ECO:0000256" key="7">
    <source>
        <dbReference type="ARBA" id="ARBA00038093"/>
    </source>
</evidence>
<dbReference type="InterPro" id="IPR029060">
    <property type="entry name" value="PIN-like_dom_sf"/>
</dbReference>
<evidence type="ECO:0000256" key="3">
    <source>
        <dbReference type="ARBA" id="ARBA00022722"/>
    </source>
</evidence>
<dbReference type="GO" id="GO:0016787">
    <property type="term" value="F:hydrolase activity"/>
    <property type="evidence" value="ECO:0007669"/>
    <property type="project" value="UniProtKB-KW"/>
</dbReference>
<evidence type="ECO:0000313" key="9">
    <source>
        <dbReference type="EMBL" id="SHI22792.1"/>
    </source>
</evidence>
<dbReference type="EMBL" id="FQXE01000014">
    <property type="protein sequence ID" value="SHI22792.1"/>
    <property type="molecule type" value="Genomic_DNA"/>
</dbReference>
<keyword evidence="6" id="KW-0460">Magnesium</keyword>
<name>A0A1M5ZF54_9BURK</name>
<keyword evidence="4" id="KW-0479">Metal-binding</keyword>
<keyword evidence="10" id="KW-1185">Reference proteome</keyword>
<evidence type="ECO:0000256" key="2">
    <source>
        <dbReference type="ARBA" id="ARBA00022649"/>
    </source>
</evidence>
<accession>A0A1M5ZF54</accession>
<dbReference type="PANTHER" id="PTHR33653:SF1">
    <property type="entry name" value="RIBONUCLEASE VAPC2"/>
    <property type="match status" value="1"/>
</dbReference>
<evidence type="ECO:0000256" key="6">
    <source>
        <dbReference type="ARBA" id="ARBA00022842"/>
    </source>
</evidence>